<keyword evidence="1" id="KW-0732">Signal</keyword>
<dbReference type="RefSeq" id="WP_116682961.1">
    <property type="nucleotide sequence ID" value="NZ_QURL01000003.1"/>
</dbReference>
<sequence length="410" mass="44570">MRLPLLIALLAMLAPSLSPARADPSLDKRFETFLEEEIWPQAKASSVPREIFEAAFATAALDLDLPDLILPGASEPVERINFQAEFRNGSDYLSERAVGATVAGGRTLLERHARLIAEIEARYGVPGPILVSIWGRESSFGKAAIPHDVFSVLGTKAFLSRRKEMFRKELIAALKIAANGDRQVSEMKSSWAGALGQPQFMPSKFLDYAVDFDGDGKRDIWSSVPDTLASIANYLKSHGWVAGRDWGFEARFPQTVSCTMEGPDKGRPIADFVADGVARVSGRPFPEHEVAAEGHLLMPAGRTGPAFVATRNFYVLKTYNNSDLYALFVGHAADRMAGSGKLATGWTPTDALTRGDVAELQRRLVARGHDVGGVDGLAGFKTRRAIGAVEKELGRSETCWPSRALLAELD</sequence>
<dbReference type="OrthoDB" id="9808544at2"/>
<accession>A0A371X5Q3</accession>
<dbReference type="InterPro" id="IPR031304">
    <property type="entry name" value="SLT_2"/>
</dbReference>
<dbReference type="CDD" id="cd13399">
    <property type="entry name" value="Slt35-like"/>
    <property type="match status" value="1"/>
</dbReference>
<name>A0A371X5Q3_9HYPH</name>
<reference evidence="3 4" key="1">
    <citation type="submission" date="2018-08" db="EMBL/GenBank/DDBJ databases">
        <title>Fulvimarina sp. 85, whole genome shotgun sequence.</title>
        <authorList>
            <person name="Tuo L."/>
        </authorList>
    </citation>
    <scope>NUCLEOTIDE SEQUENCE [LARGE SCALE GENOMIC DNA]</scope>
    <source>
        <strain evidence="3 4">85</strain>
    </source>
</reference>
<dbReference type="NCBIfam" id="TIGR02283">
    <property type="entry name" value="MltB_2"/>
    <property type="match status" value="1"/>
</dbReference>
<dbReference type="Pfam" id="PF13406">
    <property type="entry name" value="SLT_2"/>
    <property type="match status" value="1"/>
</dbReference>
<dbReference type="Gene3D" id="1.10.530.10">
    <property type="match status" value="1"/>
</dbReference>
<dbReference type="InterPro" id="IPR023346">
    <property type="entry name" value="Lysozyme-like_dom_sf"/>
</dbReference>
<feature type="signal peptide" evidence="1">
    <location>
        <begin position="1"/>
        <end position="22"/>
    </location>
</feature>
<feature type="chain" id="PRO_5016621419" evidence="1">
    <location>
        <begin position="23"/>
        <end position="410"/>
    </location>
</feature>
<keyword evidence="4" id="KW-1185">Reference proteome</keyword>
<feature type="domain" description="Transglycosylase SLT" evidence="2">
    <location>
        <begin position="31"/>
        <end position="334"/>
    </location>
</feature>
<dbReference type="Gene3D" id="1.10.8.350">
    <property type="entry name" value="Bacterial muramidase"/>
    <property type="match status" value="1"/>
</dbReference>
<dbReference type="InterPro" id="IPR011970">
    <property type="entry name" value="MltB_2"/>
</dbReference>
<dbReference type="Proteomes" id="UP000264310">
    <property type="component" value="Unassembled WGS sequence"/>
</dbReference>
<dbReference type="AlphaFoldDB" id="A0A371X5Q3"/>
<dbReference type="PANTHER" id="PTHR30163:SF8">
    <property type="entry name" value="LYTIC MUREIN TRANSGLYCOSYLASE"/>
    <property type="match status" value="1"/>
</dbReference>
<evidence type="ECO:0000259" key="2">
    <source>
        <dbReference type="Pfam" id="PF13406"/>
    </source>
</evidence>
<evidence type="ECO:0000313" key="3">
    <source>
        <dbReference type="EMBL" id="RFC64543.1"/>
    </source>
</evidence>
<evidence type="ECO:0000256" key="1">
    <source>
        <dbReference type="SAM" id="SignalP"/>
    </source>
</evidence>
<dbReference type="EMBL" id="QURL01000003">
    <property type="protein sequence ID" value="RFC64543.1"/>
    <property type="molecule type" value="Genomic_DNA"/>
</dbReference>
<gene>
    <name evidence="3" type="ORF">DYI37_07625</name>
</gene>
<dbReference type="GO" id="GO:0009253">
    <property type="term" value="P:peptidoglycan catabolic process"/>
    <property type="evidence" value="ECO:0007669"/>
    <property type="project" value="TreeGrafter"/>
</dbReference>
<dbReference type="InterPro" id="IPR036365">
    <property type="entry name" value="PGBD-like_sf"/>
</dbReference>
<protein>
    <submittedName>
        <fullName evidence="3">Lytic murein transglycosylase</fullName>
    </submittedName>
</protein>
<dbReference type="PANTHER" id="PTHR30163">
    <property type="entry name" value="MEMBRANE-BOUND LYTIC MUREIN TRANSGLYCOSYLASE B"/>
    <property type="match status" value="1"/>
</dbReference>
<dbReference type="SUPFAM" id="SSF47090">
    <property type="entry name" value="PGBD-like"/>
    <property type="match status" value="1"/>
</dbReference>
<dbReference type="SUPFAM" id="SSF53955">
    <property type="entry name" value="Lysozyme-like"/>
    <property type="match status" value="1"/>
</dbReference>
<dbReference type="GO" id="GO:0008933">
    <property type="term" value="F:peptidoglycan lytic transglycosylase activity"/>
    <property type="evidence" value="ECO:0007669"/>
    <property type="project" value="TreeGrafter"/>
</dbReference>
<dbReference type="InterPro" id="IPR043426">
    <property type="entry name" value="MltB-like"/>
</dbReference>
<comment type="caution">
    <text evidence="3">The sequence shown here is derived from an EMBL/GenBank/DDBJ whole genome shotgun (WGS) entry which is preliminary data.</text>
</comment>
<proteinExistence type="predicted"/>
<evidence type="ECO:0000313" key="4">
    <source>
        <dbReference type="Proteomes" id="UP000264310"/>
    </source>
</evidence>
<organism evidence="3 4">
    <name type="scientific">Fulvimarina endophytica</name>
    <dbReference type="NCBI Taxonomy" id="2293836"/>
    <lineage>
        <taxon>Bacteria</taxon>
        <taxon>Pseudomonadati</taxon>
        <taxon>Pseudomonadota</taxon>
        <taxon>Alphaproteobacteria</taxon>
        <taxon>Hyphomicrobiales</taxon>
        <taxon>Aurantimonadaceae</taxon>
        <taxon>Fulvimarina</taxon>
    </lineage>
</organism>